<evidence type="ECO:0000256" key="1">
    <source>
        <dbReference type="SAM" id="SignalP"/>
    </source>
</evidence>
<feature type="chain" id="PRO_5043891640" evidence="1">
    <location>
        <begin position="20"/>
        <end position="154"/>
    </location>
</feature>
<evidence type="ECO:0000313" key="2">
    <source>
        <dbReference type="EMBL" id="MDQ9071136.1"/>
    </source>
</evidence>
<name>A0AAW8JHR4_9GAMM</name>
<accession>A0AAW8JHR4</accession>
<dbReference type="Pfam" id="PF13103">
    <property type="entry name" value="TonB_2"/>
    <property type="match status" value="1"/>
</dbReference>
<organism evidence="2 3">
    <name type="scientific">Acinetobacter gerneri</name>
    <dbReference type="NCBI Taxonomy" id="202952"/>
    <lineage>
        <taxon>Bacteria</taxon>
        <taxon>Pseudomonadati</taxon>
        <taxon>Pseudomonadota</taxon>
        <taxon>Gammaproteobacteria</taxon>
        <taxon>Moraxellales</taxon>
        <taxon>Moraxellaceae</taxon>
        <taxon>Acinetobacter</taxon>
    </lineage>
</organism>
<proteinExistence type="predicted"/>
<keyword evidence="1" id="KW-0732">Signal</keyword>
<gene>
    <name evidence="2" type="ORF">RFH51_06650</name>
</gene>
<reference evidence="2" key="1">
    <citation type="submission" date="2023-08" db="EMBL/GenBank/DDBJ databases">
        <title>Emergence of clinically-relevant ST2 carbapenem-resistant Acinetobacter baumannii strains in hospital sewages in Zhejiang, East of China.</title>
        <authorList>
            <person name="Kaichao C."/>
            <person name="Zhang R."/>
        </authorList>
    </citation>
    <scope>NUCLEOTIDE SEQUENCE</scope>
    <source>
        <strain evidence="2">M-SY-60</strain>
    </source>
</reference>
<dbReference type="Proteomes" id="UP001243195">
    <property type="component" value="Unassembled WGS sequence"/>
</dbReference>
<dbReference type="Gene3D" id="3.30.1150.10">
    <property type="match status" value="1"/>
</dbReference>
<dbReference type="EMBL" id="JAVIDA010000006">
    <property type="protein sequence ID" value="MDQ9071136.1"/>
    <property type="molecule type" value="Genomic_DNA"/>
</dbReference>
<sequence>MHKLFIFVILFISSTSNYAELVGSVENTPIVQPHAKAKSSANKENEIIQQEAAKKKTIEYYEKRKQQSVDIKRDFERRIFRNWDVPEGSTGKTAKVLTVLNGDGTINSITFDSNDQVFNKSIKQAIQNSAPFPLPTDYTLKQMSKKFTSTFYAK</sequence>
<dbReference type="SUPFAM" id="SSF74653">
    <property type="entry name" value="TolA/TonB C-terminal domain"/>
    <property type="match status" value="1"/>
</dbReference>
<evidence type="ECO:0000313" key="3">
    <source>
        <dbReference type="Proteomes" id="UP001243195"/>
    </source>
</evidence>
<dbReference type="AlphaFoldDB" id="A0AAW8JHR4"/>
<protein>
    <submittedName>
        <fullName evidence="2">TonB C-terminal domain-containing protein</fullName>
    </submittedName>
</protein>
<dbReference type="RefSeq" id="WP_308955497.1">
    <property type="nucleotide sequence ID" value="NZ_JAVICY010000005.1"/>
</dbReference>
<feature type="signal peptide" evidence="1">
    <location>
        <begin position="1"/>
        <end position="19"/>
    </location>
</feature>
<comment type="caution">
    <text evidence="2">The sequence shown here is derived from an EMBL/GenBank/DDBJ whole genome shotgun (WGS) entry which is preliminary data.</text>
</comment>